<dbReference type="Pfam" id="PF12833">
    <property type="entry name" value="HTH_18"/>
    <property type="match status" value="1"/>
</dbReference>
<dbReference type="PROSITE" id="PS01124">
    <property type="entry name" value="HTH_ARAC_FAMILY_2"/>
    <property type="match status" value="1"/>
</dbReference>
<evidence type="ECO:0000256" key="3">
    <source>
        <dbReference type="ARBA" id="ARBA00023163"/>
    </source>
</evidence>
<dbReference type="Gene3D" id="1.10.10.60">
    <property type="entry name" value="Homeodomain-like"/>
    <property type="match status" value="2"/>
</dbReference>
<evidence type="ECO:0000313" key="5">
    <source>
        <dbReference type="EMBL" id="MBB6500451.1"/>
    </source>
</evidence>
<name>A0A7X0J3J2_9SPHI</name>
<evidence type="ECO:0000313" key="6">
    <source>
        <dbReference type="Proteomes" id="UP000521017"/>
    </source>
</evidence>
<dbReference type="GO" id="GO:0043565">
    <property type="term" value="F:sequence-specific DNA binding"/>
    <property type="evidence" value="ECO:0007669"/>
    <property type="project" value="InterPro"/>
</dbReference>
<sequence>MTLNIINLPGEPAPGIIRGSSSVIIRPYHARQNSTKNKIILHQHMINLLISGTKTITYLEGTVTIHEGEFLILSKGNCLTSEMLPNQDVFSSILLYFDNDLLTDFFIKYNSSMEKEKDIEQKPYLIFKQDPFIVNYISSLSLLMQSGKVLGEEFNRLKLDELLLYLCKQYPGKLHSLLVLSKDNTDMQLRRAVESNIDHSITVEELAFLCNSSISTFKRRFKNSYGTSPRKWLLQQKMEFAAGLLRHPEERPGIVYQKLGYENHSSFTQSFKQHYGVTPKEYQDQNMNVKP</sequence>
<dbReference type="RefSeq" id="WP_184625261.1">
    <property type="nucleotide sequence ID" value="NZ_JACHCC010000006.1"/>
</dbReference>
<dbReference type="InterPro" id="IPR037923">
    <property type="entry name" value="HTH-like"/>
</dbReference>
<evidence type="ECO:0000256" key="2">
    <source>
        <dbReference type="ARBA" id="ARBA00023125"/>
    </source>
</evidence>
<dbReference type="Pfam" id="PF22200">
    <property type="entry name" value="ExsA_N"/>
    <property type="match status" value="1"/>
</dbReference>
<gene>
    <name evidence="5" type="ORF">HDF25_002599</name>
</gene>
<organism evidence="5 6">
    <name type="scientific">Pedobacter cryoconitis</name>
    <dbReference type="NCBI Taxonomy" id="188932"/>
    <lineage>
        <taxon>Bacteria</taxon>
        <taxon>Pseudomonadati</taxon>
        <taxon>Bacteroidota</taxon>
        <taxon>Sphingobacteriia</taxon>
        <taxon>Sphingobacteriales</taxon>
        <taxon>Sphingobacteriaceae</taxon>
        <taxon>Pedobacter</taxon>
    </lineage>
</organism>
<dbReference type="InterPro" id="IPR018060">
    <property type="entry name" value="HTH_AraC"/>
</dbReference>
<evidence type="ECO:0000256" key="1">
    <source>
        <dbReference type="ARBA" id="ARBA00023015"/>
    </source>
</evidence>
<evidence type="ECO:0000259" key="4">
    <source>
        <dbReference type="PROSITE" id="PS01124"/>
    </source>
</evidence>
<comment type="caution">
    <text evidence="5">The sequence shown here is derived from an EMBL/GenBank/DDBJ whole genome shotgun (WGS) entry which is preliminary data.</text>
</comment>
<dbReference type="EMBL" id="JACHCC010000006">
    <property type="protein sequence ID" value="MBB6500451.1"/>
    <property type="molecule type" value="Genomic_DNA"/>
</dbReference>
<proteinExistence type="predicted"/>
<keyword evidence="1" id="KW-0805">Transcription regulation</keyword>
<dbReference type="AlphaFoldDB" id="A0A7X0J3J2"/>
<dbReference type="InterPro" id="IPR009057">
    <property type="entry name" value="Homeodomain-like_sf"/>
</dbReference>
<reference evidence="5 6" key="1">
    <citation type="submission" date="2020-08" db="EMBL/GenBank/DDBJ databases">
        <title>Genomic Encyclopedia of Type Strains, Phase IV (KMG-V): Genome sequencing to study the core and pangenomes of soil and plant-associated prokaryotes.</title>
        <authorList>
            <person name="Whitman W."/>
        </authorList>
    </citation>
    <scope>NUCLEOTIDE SEQUENCE [LARGE SCALE GENOMIC DNA]</scope>
    <source>
        <strain evidence="5 6">M2T3</strain>
    </source>
</reference>
<dbReference type="Proteomes" id="UP000521017">
    <property type="component" value="Unassembled WGS sequence"/>
</dbReference>
<keyword evidence="2 5" id="KW-0238">DNA-binding</keyword>
<dbReference type="SUPFAM" id="SSF46689">
    <property type="entry name" value="Homeodomain-like"/>
    <property type="match status" value="2"/>
</dbReference>
<dbReference type="InterPro" id="IPR054015">
    <property type="entry name" value="ExsA-like_N"/>
</dbReference>
<accession>A0A7X0J3J2</accession>
<dbReference type="InterPro" id="IPR050204">
    <property type="entry name" value="AraC_XylS_family_regulators"/>
</dbReference>
<keyword evidence="3" id="KW-0804">Transcription</keyword>
<dbReference type="GO" id="GO:0003700">
    <property type="term" value="F:DNA-binding transcription factor activity"/>
    <property type="evidence" value="ECO:0007669"/>
    <property type="project" value="InterPro"/>
</dbReference>
<dbReference type="SMART" id="SM00342">
    <property type="entry name" value="HTH_ARAC"/>
    <property type="match status" value="1"/>
</dbReference>
<dbReference type="SUPFAM" id="SSF51215">
    <property type="entry name" value="Regulatory protein AraC"/>
    <property type="match status" value="1"/>
</dbReference>
<protein>
    <submittedName>
        <fullName evidence="5">AraC-like DNA-binding protein</fullName>
    </submittedName>
</protein>
<dbReference type="PANTHER" id="PTHR46796">
    <property type="entry name" value="HTH-TYPE TRANSCRIPTIONAL ACTIVATOR RHAS-RELATED"/>
    <property type="match status" value="1"/>
</dbReference>
<feature type="domain" description="HTH araC/xylS-type" evidence="4">
    <location>
        <begin position="187"/>
        <end position="285"/>
    </location>
</feature>